<evidence type="ECO:0000313" key="6">
    <source>
        <dbReference type="EMBL" id="AGW14019.1"/>
    </source>
</evidence>
<dbReference type="eggNOG" id="COG0406">
    <property type="taxonomic scope" value="Bacteria"/>
</dbReference>
<dbReference type="GO" id="GO:0006000">
    <property type="term" value="P:fructose metabolic process"/>
    <property type="evidence" value="ECO:0007669"/>
    <property type="project" value="InterPro"/>
</dbReference>
<dbReference type="AlphaFoldDB" id="T2GCW9"/>
<accession>T2GCW9</accession>
<dbReference type="SMART" id="SM00855">
    <property type="entry name" value="PGAM"/>
    <property type="match status" value="1"/>
</dbReference>
<dbReference type="Proteomes" id="UP000016587">
    <property type="component" value="Chromosome"/>
</dbReference>
<dbReference type="GO" id="GO:0005524">
    <property type="term" value="F:ATP binding"/>
    <property type="evidence" value="ECO:0007669"/>
    <property type="project" value="UniProtKB-KW"/>
</dbReference>
<dbReference type="PROSITE" id="PS00175">
    <property type="entry name" value="PG_MUTASE"/>
    <property type="match status" value="1"/>
</dbReference>
<protein>
    <submittedName>
        <fullName evidence="6">Putative fructose-2,6-bisphosphatase</fullName>
    </submittedName>
</protein>
<proteinExistence type="predicted"/>
<dbReference type="RefSeq" id="WP_021760967.1">
    <property type="nucleotide sequence ID" value="NC_022444.1"/>
</dbReference>
<dbReference type="EMBL" id="CP006585">
    <property type="protein sequence ID" value="AGW14019.1"/>
    <property type="molecule type" value="Genomic_DNA"/>
</dbReference>
<dbReference type="OrthoDB" id="4697614at2"/>
<dbReference type="PANTHER" id="PTHR10606">
    <property type="entry name" value="6-PHOSPHOFRUCTO-2-KINASE/FRUCTOSE-2,6-BISPHOSPHATASE"/>
    <property type="match status" value="1"/>
</dbReference>
<dbReference type="GO" id="GO:0006003">
    <property type="term" value="P:fructose 2,6-bisphosphate metabolic process"/>
    <property type="evidence" value="ECO:0007669"/>
    <property type="project" value="InterPro"/>
</dbReference>
<dbReference type="InterPro" id="IPR013078">
    <property type="entry name" value="His_Pase_superF_clade-1"/>
</dbReference>
<dbReference type="PATRIC" id="fig|1121448.10.peg.2217"/>
<dbReference type="PIRSF" id="PIRSF000709">
    <property type="entry name" value="6PFK_2-Ptase"/>
    <property type="match status" value="1"/>
</dbReference>
<evidence type="ECO:0000256" key="2">
    <source>
        <dbReference type="ARBA" id="ARBA00022840"/>
    </source>
</evidence>
<dbReference type="InterPro" id="IPR013079">
    <property type="entry name" value="6Phosfructo_kin"/>
</dbReference>
<sequence length="404" mass="46689">MATAGKLYIVLMGLPATGKSVLARKLQETLAGDGRAVRTFNNGDVRRRLFPRNTSFAEFYNPDNAQYSALRDEIALINLYEAKNWLQDGGEIAILDATNVSRARRAKIESHLHEHPILYIETVNNDPELYAYSIDRKTRLPEFSHLSYEEARQSFEDRINFYRKLYTPLNDERNHLVLDTLNNRVLKEHIQDRFPHYFQIRDLLVADWVKGLYLVRHGETTWNAEQRIGGDPLLNDHGNCQARAMAEHLKSLPLGFIFTSSKQRSRQMAEPLLCARPEARHMVIKEFDEIHAGICEGMTYEEMRRTLPQEFAARSADKYQYTYPGGESYATLQSRVDRGLKKALWIAGVSQNICIVGHQAVNRAILAQFLFRRQQDVPYINIPQEKYYHIVSVQEKKVVELLGY</sequence>
<dbReference type="PANTHER" id="PTHR10606:SF44">
    <property type="entry name" value="6-PHOSPHOFRUCTO 2-KINASE_FRUCTOSE 2,6-BISPHOSPHATASE LONG FORM"/>
    <property type="match status" value="1"/>
</dbReference>
<name>T2GCW9_MEGG1</name>
<dbReference type="SUPFAM" id="SSF52540">
    <property type="entry name" value="P-loop containing nucleoside triphosphate hydrolases"/>
    <property type="match status" value="1"/>
</dbReference>
<dbReference type="PRINTS" id="PR00991">
    <property type="entry name" value="6PFRUCTKNASE"/>
</dbReference>
<feature type="domain" description="6-phosphofructo-2-kinase" evidence="5">
    <location>
        <begin position="3"/>
        <end position="176"/>
    </location>
</feature>
<dbReference type="GO" id="GO:0005829">
    <property type="term" value="C:cytosol"/>
    <property type="evidence" value="ECO:0007669"/>
    <property type="project" value="TreeGrafter"/>
</dbReference>
<dbReference type="Pfam" id="PF01591">
    <property type="entry name" value="6PF2K"/>
    <property type="match status" value="1"/>
</dbReference>
<dbReference type="Gene3D" id="3.40.50.300">
    <property type="entry name" value="P-loop containing nucleotide triphosphate hydrolases"/>
    <property type="match status" value="1"/>
</dbReference>
<dbReference type="GO" id="GO:0004331">
    <property type="term" value="F:fructose-2,6-bisphosphate 2-phosphatase activity"/>
    <property type="evidence" value="ECO:0007669"/>
    <property type="project" value="TreeGrafter"/>
</dbReference>
<evidence type="ECO:0000259" key="5">
    <source>
        <dbReference type="Pfam" id="PF01591"/>
    </source>
</evidence>
<dbReference type="InterPro" id="IPR001345">
    <property type="entry name" value="PG/BPGM_mutase_AS"/>
</dbReference>
<feature type="binding site" evidence="4">
    <location>
        <position position="264"/>
    </location>
    <ligand>
        <name>substrate</name>
    </ligand>
</feature>
<evidence type="ECO:0000313" key="7">
    <source>
        <dbReference type="Proteomes" id="UP000016587"/>
    </source>
</evidence>
<dbReference type="Gene3D" id="3.40.50.1240">
    <property type="entry name" value="Phosphoglycerate mutase-like"/>
    <property type="match status" value="1"/>
</dbReference>
<feature type="binding site" evidence="4">
    <location>
        <begin position="216"/>
        <end position="223"/>
    </location>
    <ligand>
        <name>substrate</name>
    </ligand>
</feature>
<evidence type="ECO:0000256" key="1">
    <source>
        <dbReference type="ARBA" id="ARBA00022741"/>
    </source>
</evidence>
<dbReference type="InterPro" id="IPR003094">
    <property type="entry name" value="6Pfruct_kin"/>
</dbReference>
<dbReference type="InterPro" id="IPR027417">
    <property type="entry name" value="P-loop_NTPase"/>
</dbReference>
<keyword evidence="2" id="KW-0067">ATP-binding</keyword>
<dbReference type="SUPFAM" id="SSF53254">
    <property type="entry name" value="Phosphoglycerate mutase-like"/>
    <property type="match status" value="1"/>
</dbReference>
<keyword evidence="1" id="KW-0547">Nucleotide-binding</keyword>
<dbReference type="KEGG" id="dgg:DGI_2264"/>
<evidence type="ECO:0000256" key="4">
    <source>
        <dbReference type="PIRSR" id="PIRSR613078-2"/>
    </source>
</evidence>
<dbReference type="STRING" id="1121448.DGI_2264"/>
<dbReference type="GO" id="GO:0003873">
    <property type="term" value="F:6-phosphofructo-2-kinase activity"/>
    <property type="evidence" value="ECO:0007669"/>
    <property type="project" value="InterPro"/>
</dbReference>
<dbReference type="InterPro" id="IPR029033">
    <property type="entry name" value="His_PPase_superfam"/>
</dbReference>
<gene>
    <name evidence="6" type="ORF">DGI_2264</name>
</gene>
<reference evidence="7" key="2">
    <citation type="submission" date="2013-07" db="EMBL/GenBank/DDBJ databases">
        <authorList>
            <person name="Morais-Silva F.O."/>
            <person name="Rezende A.M."/>
            <person name="Pimentel C."/>
            <person name="Resende D.M."/>
            <person name="Santos C.I."/>
            <person name="Clemente C."/>
            <person name="de Oliveira L.M."/>
            <person name="da Silva S.M."/>
            <person name="Costa D.A."/>
            <person name="Varela-Raposo A."/>
            <person name="Horacio E.C.A."/>
            <person name="Matos M."/>
            <person name="Flores O."/>
            <person name="Ruiz J.C."/>
            <person name="Rodrigues-Pousada C."/>
        </authorList>
    </citation>
    <scope>NUCLEOTIDE SEQUENCE [LARGE SCALE GENOMIC DNA]</scope>
    <source>
        <strain evidence="7">ATCC 19364 / DSM 1382 / NCIMB 9332 / VKM B-1759</strain>
    </source>
</reference>
<dbReference type="Pfam" id="PF00300">
    <property type="entry name" value="His_Phos_1"/>
    <property type="match status" value="1"/>
</dbReference>
<feature type="active site" description="Proton donor/acceptor" evidence="3">
    <location>
        <position position="289"/>
    </location>
</feature>
<feature type="active site" description="Tele-phosphohistidine intermediate" evidence="3">
    <location>
        <position position="217"/>
    </location>
</feature>
<dbReference type="HOGENOM" id="CLU_006383_0_1_7"/>
<evidence type="ECO:0000256" key="3">
    <source>
        <dbReference type="PIRSR" id="PIRSR613078-1"/>
    </source>
</evidence>
<reference evidence="6 7" key="1">
    <citation type="journal article" date="2013" name="J. Bacteriol.">
        <title>Roles of HynAB and Ech, the only two hydrogenases found in the model sulfate reducer Desulfovibrio gigas.</title>
        <authorList>
            <person name="Morais-Silva F.O."/>
            <person name="Santos C.I."/>
            <person name="Rodrigues R."/>
            <person name="Pereira I.A."/>
            <person name="Rodrigues-Pousada C."/>
        </authorList>
    </citation>
    <scope>NUCLEOTIDE SEQUENCE [LARGE SCALE GENOMIC DNA]</scope>
    <source>
        <strain evidence="7">ATCC 19364 / DSM 1382 / NCIMB 9332 / VKM B-1759</strain>
    </source>
</reference>
<keyword evidence="7" id="KW-1185">Reference proteome</keyword>
<organism evidence="6 7">
    <name type="scientific">Megalodesulfovibrio gigas (strain ATCC 19364 / DSM 1382 / NCIMB 9332 / VKM B-1759)</name>
    <name type="common">Desulfovibrio gigas</name>
    <dbReference type="NCBI Taxonomy" id="1121448"/>
    <lineage>
        <taxon>Bacteria</taxon>
        <taxon>Pseudomonadati</taxon>
        <taxon>Thermodesulfobacteriota</taxon>
        <taxon>Desulfovibrionia</taxon>
        <taxon>Desulfovibrionales</taxon>
        <taxon>Desulfovibrionaceae</taxon>
        <taxon>Megalodesulfovibrio</taxon>
    </lineage>
</organism>
<dbReference type="CDD" id="cd07067">
    <property type="entry name" value="HP_PGM_like"/>
    <property type="match status" value="1"/>
</dbReference>